<evidence type="ECO:0000313" key="1">
    <source>
        <dbReference type="EMBL" id="CAG8777457.1"/>
    </source>
</evidence>
<protein>
    <submittedName>
        <fullName evidence="1">11825_t:CDS:1</fullName>
    </submittedName>
</protein>
<reference evidence="1" key="1">
    <citation type="submission" date="2021-06" db="EMBL/GenBank/DDBJ databases">
        <authorList>
            <person name="Kallberg Y."/>
            <person name="Tangrot J."/>
            <person name="Rosling A."/>
        </authorList>
    </citation>
    <scope>NUCLEOTIDE SEQUENCE</scope>
    <source>
        <strain evidence="1">IL203A</strain>
    </source>
</reference>
<keyword evidence="2" id="KW-1185">Reference proteome</keyword>
<gene>
    <name evidence="1" type="ORF">DHETER_LOCUS16202</name>
</gene>
<feature type="non-terminal residue" evidence="1">
    <location>
        <position position="1"/>
    </location>
</feature>
<evidence type="ECO:0000313" key="2">
    <source>
        <dbReference type="Proteomes" id="UP000789702"/>
    </source>
</evidence>
<name>A0ACA9R539_9GLOM</name>
<organism evidence="1 2">
    <name type="scientific">Dentiscutata heterogama</name>
    <dbReference type="NCBI Taxonomy" id="1316150"/>
    <lineage>
        <taxon>Eukaryota</taxon>
        <taxon>Fungi</taxon>
        <taxon>Fungi incertae sedis</taxon>
        <taxon>Mucoromycota</taxon>
        <taxon>Glomeromycotina</taxon>
        <taxon>Glomeromycetes</taxon>
        <taxon>Diversisporales</taxon>
        <taxon>Gigasporaceae</taxon>
        <taxon>Dentiscutata</taxon>
    </lineage>
</organism>
<feature type="non-terminal residue" evidence="1">
    <location>
        <position position="58"/>
    </location>
</feature>
<sequence length="58" mass="6465">PITLSSNYGKNILSDVKSSTCKRYLTKLEETTTLINNELESSQSILVQNEVGILDYSL</sequence>
<proteinExistence type="predicted"/>
<accession>A0ACA9R539</accession>
<comment type="caution">
    <text evidence="1">The sequence shown here is derived from an EMBL/GenBank/DDBJ whole genome shotgun (WGS) entry which is preliminary data.</text>
</comment>
<dbReference type="Proteomes" id="UP000789702">
    <property type="component" value="Unassembled WGS sequence"/>
</dbReference>
<dbReference type="EMBL" id="CAJVPU010060721">
    <property type="protein sequence ID" value="CAG8777457.1"/>
    <property type="molecule type" value="Genomic_DNA"/>
</dbReference>